<dbReference type="PANTHER" id="PTHR46171:SF3">
    <property type="entry name" value="GH10160P"/>
    <property type="match status" value="1"/>
</dbReference>
<dbReference type="GO" id="GO:0016567">
    <property type="term" value="P:protein ubiquitination"/>
    <property type="evidence" value="ECO:0007669"/>
    <property type="project" value="TreeGrafter"/>
</dbReference>
<keyword evidence="3" id="KW-0862">Zinc</keyword>
<dbReference type="GO" id="GO:0008270">
    <property type="term" value="F:zinc ion binding"/>
    <property type="evidence" value="ECO:0007669"/>
    <property type="project" value="UniProtKB-KW"/>
</dbReference>
<dbReference type="GO" id="GO:0061630">
    <property type="term" value="F:ubiquitin protein ligase activity"/>
    <property type="evidence" value="ECO:0007669"/>
    <property type="project" value="TreeGrafter"/>
</dbReference>
<keyword evidence="2 4" id="KW-0863">Zinc-finger</keyword>
<evidence type="ECO:0000256" key="2">
    <source>
        <dbReference type="ARBA" id="ARBA00022771"/>
    </source>
</evidence>
<sequence>MMASDSNVNGDKKNSAFWLTGEHGASDTLSQTRLLSKRDLLFDQSKDDSIFTSPNIIVPETPSPEIFRSRRRKVTKQRENGKEDQWLDVPGSLAVRRGAEGEGTHSSPSLQKPKRRKLCLLDAGSRDETGAGTSSRWSGLASAPPTGFVPASSLMAVDSCASAQVQSFPSSCTIREALPSELKGSGRGGRDGGESTASHRNKPKAAVPSKKRSKRPKEGLHSVQSAKDPSPLVSSNAEDAPSGPSGWDENLSRAEGREQRGSPESIIISDNEDDDDVVFQAVVRSAQMEEDEAFARSLQATFDREEQEEEQRRQQARLSSRESHANNHLPCDVYGGWSLLSSLSSMMDPFLHSFSEPPPLFDDGPGRHAGRSRASRSRGSSRRRANRGAFALLDDSQGNNYEALLAFEESQGAAVSKNCLSQREIQRLPTKSYNPAYSAGKTECQICFCNYTEGEELRMLPCLHDYHVQCIDRWLKFSAPYGVVCVRVPRRPSRDPNSTASTSGVHHSQVLLSRSIIGSFRTSRGTGWSWLGDERGGEVSTSGMKKMAF</sequence>
<dbReference type="InterPro" id="IPR001841">
    <property type="entry name" value="Znf_RING"/>
</dbReference>
<dbReference type="InterPro" id="IPR013083">
    <property type="entry name" value="Znf_RING/FYVE/PHD"/>
</dbReference>
<dbReference type="PANTHER" id="PTHR46171">
    <property type="entry name" value="GH10160P"/>
    <property type="match status" value="1"/>
</dbReference>
<feature type="region of interest" description="Disordered" evidence="5">
    <location>
        <begin position="179"/>
        <end position="273"/>
    </location>
</feature>
<evidence type="ECO:0000313" key="8">
    <source>
        <dbReference type="Proteomes" id="UP000824540"/>
    </source>
</evidence>
<dbReference type="AlphaFoldDB" id="A0A8T2NJK6"/>
<feature type="compositionally biased region" description="Basic residues" evidence="5">
    <location>
        <begin position="199"/>
        <end position="215"/>
    </location>
</feature>
<feature type="region of interest" description="Disordered" evidence="5">
    <location>
        <begin position="358"/>
        <end position="383"/>
    </location>
</feature>
<keyword evidence="8" id="KW-1185">Reference proteome</keyword>
<protein>
    <recommendedName>
        <fullName evidence="6">RING-type domain-containing protein</fullName>
    </recommendedName>
</protein>
<organism evidence="7 8">
    <name type="scientific">Albula glossodonta</name>
    <name type="common">roundjaw bonefish</name>
    <dbReference type="NCBI Taxonomy" id="121402"/>
    <lineage>
        <taxon>Eukaryota</taxon>
        <taxon>Metazoa</taxon>
        <taxon>Chordata</taxon>
        <taxon>Craniata</taxon>
        <taxon>Vertebrata</taxon>
        <taxon>Euteleostomi</taxon>
        <taxon>Actinopterygii</taxon>
        <taxon>Neopterygii</taxon>
        <taxon>Teleostei</taxon>
        <taxon>Albuliformes</taxon>
        <taxon>Albulidae</taxon>
        <taxon>Albula</taxon>
    </lineage>
</organism>
<name>A0A8T2NJK6_9TELE</name>
<evidence type="ECO:0000259" key="6">
    <source>
        <dbReference type="PROSITE" id="PS50089"/>
    </source>
</evidence>
<evidence type="ECO:0000256" key="1">
    <source>
        <dbReference type="ARBA" id="ARBA00022723"/>
    </source>
</evidence>
<feature type="domain" description="RING-type" evidence="6">
    <location>
        <begin position="444"/>
        <end position="485"/>
    </location>
</feature>
<dbReference type="Gene3D" id="3.30.40.10">
    <property type="entry name" value="Zinc/RING finger domain, C3HC4 (zinc finger)"/>
    <property type="match status" value="1"/>
</dbReference>
<evidence type="ECO:0000256" key="4">
    <source>
        <dbReference type="PROSITE-ProRule" id="PRU00175"/>
    </source>
</evidence>
<keyword evidence="1" id="KW-0479">Metal-binding</keyword>
<dbReference type="EMBL" id="JAFBMS010000048">
    <property type="protein sequence ID" value="KAG9339876.1"/>
    <property type="molecule type" value="Genomic_DNA"/>
</dbReference>
<feature type="compositionally biased region" description="Basic residues" evidence="5">
    <location>
        <begin position="368"/>
        <end position="383"/>
    </location>
</feature>
<feature type="compositionally biased region" description="Basic and acidic residues" evidence="5">
    <location>
        <begin position="76"/>
        <end position="85"/>
    </location>
</feature>
<dbReference type="Pfam" id="PF13639">
    <property type="entry name" value="zf-RING_2"/>
    <property type="match status" value="1"/>
</dbReference>
<gene>
    <name evidence="7" type="ORF">JZ751_022189</name>
</gene>
<feature type="compositionally biased region" description="Polar residues" evidence="5">
    <location>
        <begin position="222"/>
        <end position="237"/>
    </location>
</feature>
<dbReference type="SUPFAM" id="SSF57850">
    <property type="entry name" value="RING/U-box"/>
    <property type="match status" value="1"/>
</dbReference>
<evidence type="ECO:0000256" key="5">
    <source>
        <dbReference type="SAM" id="MobiDB-lite"/>
    </source>
</evidence>
<proteinExistence type="predicted"/>
<dbReference type="OrthoDB" id="8062037at2759"/>
<accession>A0A8T2NJK6</accession>
<feature type="region of interest" description="Disordered" evidence="5">
    <location>
        <begin position="300"/>
        <end position="325"/>
    </location>
</feature>
<dbReference type="Proteomes" id="UP000824540">
    <property type="component" value="Unassembled WGS sequence"/>
</dbReference>
<reference evidence="7" key="1">
    <citation type="thesis" date="2021" institute="BYU ScholarsArchive" country="Provo, UT, USA">
        <title>Applications of and Algorithms for Genome Assembly and Genomic Analyses with an Emphasis on Marine Teleosts.</title>
        <authorList>
            <person name="Pickett B.D."/>
        </authorList>
    </citation>
    <scope>NUCLEOTIDE SEQUENCE</scope>
    <source>
        <strain evidence="7">HI-2016</strain>
    </source>
</reference>
<feature type="region of interest" description="Disordered" evidence="5">
    <location>
        <begin position="51"/>
        <end position="93"/>
    </location>
</feature>
<comment type="caution">
    <text evidence="7">The sequence shown here is derived from an EMBL/GenBank/DDBJ whole genome shotgun (WGS) entry which is preliminary data.</text>
</comment>
<evidence type="ECO:0000256" key="3">
    <source>
        <dbReference type="ARBA" id="ARBA00022833"/>
    </source>
</evidence>
<evidence type="ECO:0000313" key="7">
    <source>
        <dbReference type="EMBL" id="KAG9339876.1"/>
    </source>
</evidence>
<feature type="compositionally biased region" description="Basic and acidic residues" evidence="5">
    <location>
        <begin position="250"/>
        <end position="261"/>
    </location>
</feature>
<dbReference type="PROSITE" id="PS50089">
    <property type="entry name" value="ZF_RING_2"/>
    <property type="match status" value="1"/>
</dbReference>